<feature type="domain" description="Cathepsin propeptide inhibitor" evidence="3">
    <location>
        <begin position="97"/>
        <end position="153"/>
    </location>
</feature>
<feature type="compositionally biased region" description="Basic and acidic residues" evidence="1">
    <location>
        <begin position="55"/>
        <end position="75"/>
    </location>
</feature>
<dbReference type="GeneID" id="111359712"/>
<dbReference type="Pfam" id="PF08246">
    <property type="entry name" value="Inhibitor_I29"/>
    <property type="match status" value="1"/>
</dbReference>
<gene>
    <name evidence="5" type="primary">LOC111359712</name>
</gene>
<evidence type="ECO:0000259" key="3">
    <source>
        <dbReference type="SMART" id="SM00848"/>
    </source>
</evidence>
<evidence type="ECO:0000313" key="5">
    <source>
        <dbReference type="RefSeq" id="XP_022831094.1"/>
    </source>
</evidence>
<dbReference type="Gene3D" id="1.10.287.2250">
    <property type="match status" value="1"/>
</dbReference>
<feature type="region of interest" description="Disordered" evidence="1">
    <location>
        <begin position="26"/>
        <end position="85"/>
    </location>
</feature>
<dbReference type="AlphaFoldDB" id="A0A9J7EML9"/>
<dbReference type="SMART" id="SM00848">
    <property type="entry name" value="Inhibitor_I29"/>
    <property type="match status" value="1"/>
</dbReference>
<evidence type="ECO:0000256" key="1">
    <source>
        <dbReference type="SAM" id="MobiDB-lite"/>
    </source>
</evidence>
<dbReference type="RefSeq" id="XP_022831094.1">
    <property type="nucleotide sequence ID" value="XM_022975326.1"/>
</dbReference>
<accession>A0A9J7EML9</accession>
<dbReference type="SUPFAM" id="SSF54001">
    <property type="entry name" value="Cysteine proteinases"/>
    <property type="match status" value="1"/>
</dbReference>
<proteinExistence type="predicted"/>
<name>A0A9J7EML9_SPOLT</name>
<dbReference type="InterPro" id="IPR013201">
    <property type="entry name" value="Prot_inhib_I29"/>
</dbReference>
<evidence type="ECO:0000256" key="2">
    <source>
        <dbReference type="SAM" id="SignalP"/>
    </source>
</evidence>
<dbReference type="InterPro" id="IPR038765">
    <property type="entry name" value="Papain-like_cys_pep_sf"/>
</dbReference>
<dbReference type="KEGG" id="sliu:111359712"/>
<sequence>MRLIHIVLVLVVVAIVNAAPVDKDKVTDKNKDKVKSKAKDIVNDTVNDDVDNDEPADKDKDKVTDKDKVKNKVKDEVDDDEVNEKPHYDINKAPELFKKYIKDFNKHYKDEADKQVHYLAFIKSLKQINEFNAISTTGTFDINYLADYTKEEMQKMHGLMIPTLAPPVGH</sequence>
<evidence type="ECO:0000313" key="4">
    <source>
        <dbReference type="Proteomes" id="UP000301870"/>
    </source>
</evidence>
<protein>
    <submittedName>
        <fullName evidence="5">Uncharacterized protein LOC111359712</fullName>
    </submittedName>
</protein>
<keyword evidence="4" id="KW-1185">Reference proteome</keyword>
<feature type="compositionally biased region" description="Basic and acidic residues" evidence="1">
    <location>
        <begin position="26"/>
        <end position="42"/>
    </location>
</feature>
<reference evidence="5" key="1">
    <citation type="submission" date="2025-08" db="UniProtKB">
        <authorList>
            <consortium name="RefSeq"/>
        </authorList>
    </citation>
    <scope>IDENTIFICATION</scope>
    <source>
        <strain evidence="5">Ishihara</strain>
        <tissue evidence="5">Whole body</tissue>
    </source>
</reference>
<organism evidence="4 5">
    <name type="scientific">Spodoptera litura</name>
    <name type="common">Asian cotton leafworm</name>
    <dbReference type="NCBI Taxonomy" id="69820"/>
    <lineage>
        <taxon>Eukaryota</taxon>
        <taxon>Metazoa</taxon>
        <taxon>Ecdysozoa</taxon>
        <taxon>Arthropoda</taxon>
        <taxon>Hexapoda</taxon>
        <taxon>Insecta</taxon>
        <taxon>Pterygota</taxon>
        <taxon>Neoptera</taxon>
        <taxon>Endopterygota</taxon>
        <taxon>Lepidoptera</taxon>
        <taxon>Glossata</taxon>
        <taxon>Ditrysia</taxon>
        <taxon>Noctuoidea</taxon>
        <taxon>Noctuidae</taxon>
        <taxon>Amphipyrinae</taxon>
        <taxon>Spodoptera</taxon>
    </lineage>
</organism>
<feature type="chain" id="PRO_5039953207" evidence="2">
    <location>
        <begin position="19"/>
        <end position="170"/>
    </location>
</feature>
<feature type="signal peptide" evidence="2">
    <location>
        <begin position="1"/>
        <end position="18"/>
    </location>
</feature>
<keyword evidence="2" id="KW-0732">Signal</keyword>
<dbReference type="OrthoDB" id="5855924at2759"/>
<dbReference type="Proteomes" id="UP000301870">
    <property type="component" value="Chromosome 29"/>
</dbReference>